<dbReference type="RefSeq" id="WP_072469990.1">
    <property type="nucleotide sequence ID" value="NZ_CAACYI010000001.1"/>
</dbReference>
<dbReference type="Gene3D" id="1.10.10.10">
    <property type="entry name" value="Winged helix-like DNA-binding domain superfamily/Winged helix DNA-binding domain"/>
    <property type="match status" value="1"/>
</dbReference>
<dbReference type="GO" id="GO:0003677">
    <property type="term" value="F:DNA binding"/>
    <property type="evidence" value="ECO:0007669"/>
    <property type="project" value="UniProtKB-KW"/>
</dbReference>
<evidence type="ECO:0000256" key="3">
    <source>
        <dbReference type="ARBA" id="ARBA00023163"/>
    </source>
</evidence>
<dbReference type="InterPro" id="IPR016032">
    <property type="entry name" value="Sig_transdc_resp-reg_C-effctor"/>
</dbReference>
<dbReference type="PROSITE" id="PS50043">
    <property type="entry name" value="HTH_LUXR_2"/>
    <property type="match status" value="1"/>
</dbReference>
<evidence type="ECO:0000256" key="1">
    <source>
        <dbReference type="ARBA" id="ARBA00023015"/>
    </source>
</evidence>
<keyword evidence="3" id="KW-0804">Transcription</keyword>
<evidence type="ECO:0000256" key="2">
    <source>
        <dbReference type="ARBA" id="ARBA00023125"/>
    </source>
</evidence>
<feature type="domain" description="HTH luxR-type" evidence="4">
    <location>
        <begin position="88"/>
        <end position="153"/>
    </location>
</feature>
<keyword evidence="2" id="KW-0238">DNA-binding</keyword>
<dbReference type="PANTHER" id="PTHR43214">
    <property type="entry name" value="TWO-COMPONENT RESPONSE REGULATOR"/>
    <property type="match status" value="1"/>
</dbReference>
<evidence type="ECO:0000313" key="6">
    <source>
        <dbReference type="Proteomes" id="UP000377798"/>
    </source>
</evidence>
<accession>A0A8H2M657</accession>
<dbReference type="PROSITE" id="PS00622">
    <property type="entry name" value="HTH_LUXR_1"/>
    <property type="match status" value="1"/>
</dbReference>
<dbReference type="SUPFAM" id="SSF46894">
    <property type="entry name" value="C-terminal effector domain of the bipartite response regulators"/>
    <property type="match status" value="1"/>
</dbReference>
<keyword evidence="1" id="KW-0805">Transcription regulation</keyword>
<dbReference type="InterPro" id="IPR000792">
    <property type="entry name" value="Tscrpt_reg_LuxR_C"/>
</dbReference>
<dbReference type="Proteomes" id="UP000377798">
    <property type="component" value="Unassembled WGS sequence"/>
</dbReference>
<keyword evidence="6" id="KW-1185">Reference proteome</keyword>
<sequence>MTVSNPYKKAVIIAKTYLPALGLGWELTQRGIPTEVTQEKVSQVEGTLTILEVDGYFTFSLNVTDKKLPLDAEKKEVIPFIDEILKKVPLEFDDLTDRERRLVRGILQGFTNKEIAGRLYLSEKTVRNNLTALYRKLKIQSREELVVRYNGNLKD</sequence>
<dbReference type="CDD" id="cd06170">
    <property type="entry name" value="LuxR_C_like"/>
    <property type="match status" value="1"/>
</dbReference>
<gene>
    <name evidence="5" type="primary">gerE</name>
    <name evidence="5" type="ORF">NCTC13150_01749</name>
</gene>
<dbReference type="PRINTS" id="PR00038">
    <property type="entry name" value="HTHLUXR"/>
</dbReference>
<dbReference type="InterPro" id="IPR036388">
    <property type="entry name" value="WH-like_DNA-bd_sf"/>
</dbReference>
<comment type="caution">
    <text evidence="5">The sequence shown here is derived from an EMBL/GenBank/DDBJ whole genome shotgun (WGS) entry which is preliminary data.</text>
</comment>
<name>A0A8H2M657_9FIRM</name>
<dbReference type="SMART" id="SM00421">
    <property type="entry name" value="HTH_LUXR"/>
    <property type="match status" value="1"/>
</dbReference>
<dbReference type="AlphaFoldDB" id="A0A8H2M657"/>
<dbReference type="GO" id="GO:0006355">
    <property type="term" value="P:regulation of DNA-templated transcription"/>
    <property type="evidence" value="ECO:0007669"/>
    <property type="project" value="InterPro"/>
</dbReference>
<dbReference type="EMBL" id="CAACYI010000001">
    <property type="protein sequence ID" value="VFB17164.1"/>
    <property type="molecule type" value="Genomic_DNA"/>
</dbReference>
<protein>
    <submittedName>
        <fullName evidence="5">Spore germination protein gerE</fullName>
    </submittedName>
</protein>
<evidence type="ECO:0000313" key="5">
    <source>
        <dbReference type="EMBL" id="VFB17164.1"/>
    </source>
</evidence>
<dbReference type="PANTHER" id="PTHR43214:SF41">
    <property type="entry name" value="NITRATE_NITRITE RESPONSE REGULATOR PROTEIN NARP"/>
    <property type="match status" value="1"/>
</dbReference>
<reference evidence="5 6" key="1">
    <citation type="submission" date="2019-02" db="EMBL/GenBank/DDBJ databases">
        <authorList>
            <consortium name="Pathogen Informatics"/>
        </authorList>
    </citation>
    <scope>NUCLEOTIDE SEQUENCE [LARGE SCALE GENOMIC DNA]</scope>
    <source>
        <strain evidence="5 6">3012STDY7089603</strain>
    </source>
</reference>
<organism evidence="5 6">
    <name type="scientific">Urinicoccus massiliensis</name>
    <dbReference type="NCBI Taxonomy" id="1723382"/>
    <lineage>
        <taxon>Bacteria</taxon>
        <taxon>Bacillati</taxon>
        <taxon>Bacillota</taxon>
        <taxon>Tissierellia</taxon>
        <taxon>Tissierellales</taxon>
        <taxon>Peptoniphilaceae</taxon>
        <taxon>Urinicoccus</taxon>
    </lineage>
</organism>
<dbReference type="Pfam" id="PF00196">
    <property type="entry name" value="GerE"/>
    <property type="match status" value="1"/>
</dbReference>
<dbReference type="InterPro" id="IPR039420">
    <property type="entry name" value="WalR-like"/>
</dbReference>
<evidence type="ECO:0000259" key="4">
    <source>
        <dbReference type="PROSITE" id="PS50043"/>
    </source>
</evidence>
<proteinExistence type="predicted"/>